<dbReference type="PANTHER" id="PTHR13887:SF41">
    <property type="entry name" value="THIOREDOXIN SUPERFAMILY PROTEIN"/>
    <property type="match status" value="1"/>
</dbReference>
<dbReference type="SUPFAM" id="SSF52833">
    <property type="entry name" value="Thioredoxin-like"/>
    <property type="match status" value="1"/>
</dbReference>
<gene>
    <name evidence="1" type="ORF">ACHAW5_004326</name>
</gene>
<sequence length="191" mass="21254">MIDPNTKIDGEEFEAYNVRRWGGSGWTQGLRTSGRKVGADFRNWRTWPNTLRAHQLIAYVTNPDRRRVVDDSRAPPPSTSECNAAIFDAMYERGENVSLTETLVRIGTEKLGVAEEEVPDLRSHLETNAGAKDVIGEIQSGRRRYNIKGVPHFVVGAMDGESFVGRPYGFSGAQDSSAFVEMFEELAGKLD</sequence>
<dbReference type="InterPro" id="IPR036249">
    <property type="entry name" value="Thioredoxin-like_sf"/>
</dbReference>
<evidence type="ECO:0000313" key="2">
    <source>
        <dbReference type="Proteomes" id="UP001530315"/>
    </source>
</evidence>
<keyword evidence="2" id="KW-1185">Reference proteome</keyword>
<evidence type="ECO:0008006" key="3">
    <source>
        <dbReference type="Google" id="ProtNLM"/>
    </source>
</evidence>
<dbReference type="AlphaFoldDB" id="A0ABD3MXJ7"/>
<dbReference type="EMBL" id="JALLAZ020001672">
    <property type="protein sequence ID" value="KAL3768631.1"/>
    <property type="molecule type" value="Genomic_DNA"/>
</dbReference>
<organism evidence="1 2">
    <name type="scientific">Stephanodiscus triporus</name>
    <dbReference type="NCBI Taxonomy" id="2934178"/>
    <lineage>
        <taxon>Eukaryota</taxon>
        <taxon>Sar</taxon>
        <taxon>Stramenopiles</taxon>
        <taxon>Ochrophyta</taxon>
        <taxon>Bacillariophyta</taxon>
        <taxon>Coscinodiscophyceae</taxon>
        <taxon>Thalassiosirophycidae</taxon>
        <taxon>Stephanodiscales</taxon>
        <taxon>Stephanodiscaceae</taxon>
        <taxon>Stephanodiscus</taxon>
    </lineage>
</organism>
<dbReference type="Proteomes" id="UP001530315">
    <property type="component" value="Unassembled WGS sequence"/>
</dbReference>
<reference evidence="1 2" key="1">
    <citation type="submission" date="2024-10" db="EMBL/GenBank/DDBJ databases">
        <title>Updated reference genomes for cyclostephanoid diatoms.</title>
        <authorList>
            <person name="Roberts W.R."/>
            <person name="Alverson A.J."/>
        </authorList>
    </citation>
    <scope>NUCLEOTIDE SEQUENCE [LARGE SCALE GENOMIC DNA]</scope>
    <source>
        <strain evidence="1 2">AJA276-08</strain>
    </source>
</reference>
<comment type="caution">
    <text evidence="1">The sequence shown here is derived from an EMBL/GenBank/DDBJ whole genome shotgun (WGS) entry which is preliminary data.</text>
</comment>
<proteinExistence type="predicted"/>
<name>A0ABD3MXJ7_9STRA</name>
<accession>A0ABD3MXJ7</accession>
<evidence type="ECO:0000313" key="1">
    <source>
        <dbReference type="EMBL" id="KAL3768631.1"/>
    </source>
</evidence>
<protein>
    <recommendedName>
        <fullName evidence="3">DSBA-like thioredoxin domain-containing protein</fullName>
    </recommendedName>
</protein>
<dbReference type="Gene3D" id="3.40.30.10">
    <property type="entry name" value="Glutaredoxin"/>
    <property type="match status" value="1"/>
</dbReference>
<dbReference type="PANTHER" id="PTHR13887">
    <property type="entry name" value="GLUTATHIONE S-TRANSFERASE KAPPA"/>
    <property type="match status" value="1"/>
</dbReference>